<dbReference type="OMA" id="ILFEEVC"/>
<reference evidence="3" key="3">
    <citation type="submission" date="2015-06" db="UniProtKB">
        <authorList>
            <consortium name="EnsemblMetazoa"/>
        </authorList>
    </citation>
    <scope>IDENTIFICATION</scope>
</reference>
<dbReference type="Gene3D" id="3.50.50.60">
    <property type="entry name" value="FAD/NAD(P)-binding domain"/>
    <property type="match status" value="1"/>
</dbReference>
<keyword evidence="4" id="KW-1185">Reference proteome</keyword>
<dbReference type="InterPro" id="IPR036188">
    <property type="entry name" value="FAD/NAD-bd_sf"/>
</dbReference>
<protein>
    <recommendedName>
        <fullName evidence="5">FAD-binding domain-containing protein</fullName>
    </recommendedName>
</protein>
<evidence type="ECO:0008006" key="5">
    <source>
        <dbReference type="Google" id="ProtNLM"/>
    </source>
</evidence>
<dbReference type="EMBL" id="KB311588">
    <property type="protein sequence ID" value="ELT88967.1"/>
    <property type="molecule type" value="Genomic_DNA"/>
</dbReference>
<evidence type="ECO:0000256" key="1">
    <source>
        <dbReference type="SAM" id="Phobius"/>
    </source>
</evidence>
<dbReference type="OrthoDB" id="6104570at2759"/>
<reference evidence="4" key="1">
    <citation type="submission" date="2012-12" db="EMBL/GenBank/DDBJ databases">
        <authorList>
            <person name="Hellsten U."/>
            <person name="Grimwood J."/>
            <person name="Chapman J.A."/>
            <person name="Shapiro H."/>
            <person name="Aerts A."/>
            <person name="Otillar R.P."/>
            <person name="Terry A.Y."/>
            <person name="Boore J.L."/>
            <person name="Simakov O."/>
            <person name="Marletaz F."/>
            <person name="Cho S.-J."/>
            <person name="Edsinger-Gonzales E."/>
            <person name="Havlak P."/>
            <person name="Kuo D.-H."/>
            <person name="Larsson T."/>
            <person name="Lv J."/>
            <person name="Arendt D."/>
            <person name="Savage R."/>
            <person name="Osoegawa K."/>
            <person name="de Jong P."/>
            <person name="Lindberg D.R."/>
            <person name="Seaver E.C."/>
            <person name="Weisblat D.A."/>
            <person name="Putnam N.H."/>
            <person name="Grigoriev I.V."/>
            <person name="Rokhsar D.S."/>
        </authorList>
    </citation>
    <scope>NUCLEOTIDE SEQUENCE</scope>
    <source>
        <strain evidence="4">I ESC-2004</strain>
    </source>
</reference>
<sequence length="182" mass="20202">MPLVATMEDCLGEQANPWTTAVFLQTLGVTVVMTCAFVLTKTTYDRMRRRLSQVAVVVIGAGPIGLTSALVAAHSQKASRVIVYEEKPRSELLCRPQQIGLDAKSVTLLSSLGVDFDNIEGCWKHKNFFTRIGVFQEYLLSQFQLLQTPVELKLKTKVLDKSRHISVLGGLSLDVLMHRLQA</sequence>
<dbReference type="HOGENOM" id="CLU_1483358_0_0_1"/>
<evidence type="ECO:0000313" key="2">
    <source>
        <dbReference type="EMBL" id="ELT88967.1"/>
    </source>
</evidence>
<proteinExistence type="predicted"/>
<dbReference type="EMBL" id="AMQN01015095">
    <property type="status" value="NOT_ANNOTATED_CDS"/>
    <property type="molecule type" value="Genomic_DNA"/>
</dbReference>
<name>R7TBV3_CAPTE</name>
<dbReference type="EnsemblMetazoa" id="CapteT195876">
    <property type="protein sequence ID" value="CapteP195876"/>
    <property type="gene ID" value="CapteG195876"/>
</dbReference>
<evidence type="ECO:0000313" key="3">
    <source>
        <dbReference type="EnsemblMetazoa" id="CapteP195876"/>
    </source>
</evidence>
<keyword evidence="1" id="KW-0472">Membrane</keyword>
<feature type="transmembrane region" description="Helical" evidence="1">
    <location>
        <begin position="20"/>
        <end position="39"/>
    </location>
</feature>
<feature type="transmembrane region" description="Helical" evidence="1">
    <location>
        <begin position="51"/>
        <end position="73"/>
    </location>
</feature>
<evidence type="ECO:0000313" key="4">
    <source>
        <dbReference type="Proteomes" id="UP000014760"/>
    </source>
</evidence>
<organism evidence="2">
    <name type="scientific">Capitella teleta</name>
    <name type="common">Polychaete worm</name>
    <dbReference type="NCBI Taxonomy" id="283909"/>
    <lineage>
        <taxon>Eukaryota</taxon>
        <taxon>Metazoa</taxon>
        <taxon>Spiralia</taxon>
        <taxon>Lophotrochozoa</taxon>
        <taxon>Annelida</taxon>
        <taxon>Polychaeta</taxon>
        <taxon>Sedentaria</taxon>
        <taxon>Scolecida</taxon>
        <taxon>Capitellidae</taxon>
        <taxon>Capitella</taxon>
    </lineage>
</organism>
<dbReference type="Proteomes" id="UP000014760">
    <property type="component" value="Unassembled WGS sequence"/>
</dbReference>
<reference evidence="2 4" key="2">
    <citation type="journal article" date="2013" name="Nature">
        <title>Insights into bilaterian evolution from three spiralian genomes.</title>
        <authorList>
            <person name="Simakov O."/>
            <person name="Marletaz F."/>
            <person name="Cho S.J."/>
            <person name="Edsinger-Gonzales E."/>
            <person name="Havlak P."/>
            <person name="Hellsten U."/>
            <person name="Kuo D.H."/>
            <person name="Larsson T."/>
            <person name="Lv J."/>
            <person name="Arendt D."/>
            <person name="Savage R."/>
            <person name="Osoegawa K."/>
            <person name="de Jong P."/>
            <person name="Grimwood J."/>
            <person name="Chapman J.A."/>
            <person name="Shapiro H."/>
            <person name="Aerts A."/>
            <person name="Otillar R.P."/>
            <person name="Terry A.Y."/>
            <person name="Boore J.L."/>
            <person name="Grigoriev I.V."/>
            <person name="Lindberg D.R."/>
            <person name="Seaver E.C."/>
            <person name="Weisblat D.A."/>
            <person name="Putnam N.H."/>
            <person name="Rokhsar D.S."/>
        </authorList>
    </citation>
    <scope>NUCLEOTIDE SEQUENCE</scope>
    <source>
        <strain evidence="2 4">I ESC-2004</strain>
    </source>
</reference>
<dbReference type="SUPFAM" id="SSF51905">
    <property type="entry name" value="FAD/NAD(P)-binding domain"/>
    <property type="match status" value="1"/>
</dbReference>
<dbReference type="AlphaFoldDB" id="R7TBV3"/>
<keyword evidence="1" id="KW-1133">Transmembrane helix</keyword>
<keyword evidence="1" id="KW-0812">Transmembrane</keyword>
<accession>R7TBV3</accession>
<gene>
    <name evidence="2" type="ORF">CAPTEDRAFT_195876</name>
</gene>